<dbReference type="Proteomes" id="UP000654075">
    <property type="component" value="Unassembled WGS sequence"/>
</dbReference>
<accession>A0A813EVT8</accession>
<evidence type="ECO:0000313" key="2">
    <source>
        <dbReference type="Proteomes" id="UP000654075"/>
    </source>
</evidence>
<comment type="caution">
    <text evidence="1">The sequence shown here is derived from an EMBL/GenBank/DDBJ whole genome shotgun (WGS) entry which is preliminary data.</text>
</comment>
<dbReference type="EMBL" id="CAJNNV010017594">
    <property type="protein sequence ID" value="CAE8605273.1"/>
    <property type="molecule type" value="Genomic_DNA"/>
</dbReference>
<protein>
    <submittedName>
        <fullName evidence="1">Uncharacterized protein</fullName>
    </submittedName>
</protein>
<evidence type="ECO:0000313" key="1">
    <source>
        <dbReference type="EMBL" id="CAE8605273.1"/>
    </source>
</evidence>
<sequence length="76" mass="8455">SIGHQPIQSPCTRLWAMSVARLRLTRSLSRMPSSLLGFLRACARTKATLWMRAAKMSRCLPWATSRSSSSRSSQAC</sequence>
<gene>
    <name evidence="1" type="ORF">PGLA1383_LOCUS23391</name>
</gene>
<feature type="non-terminal residue" evidence="1">
    <location>
        <position position="76"/>
    </location>
</feature>
<keyword evidence="2" id="KW-1185">Reference proteome</keyword>
<organism evidence="1 2">
    <name type="scientific">Polarella glacialis</name>
    <name type="common">Dinoflagellate</name>
    <dbReference type="NCBI Taxonomy" id="89957"/>
    <lineage>
        <taxon>Eukaryota</taxon>
        <taxon>Sar</taxon>
        <taxon>Alveolata</taxon>
        <taxon>Dinophyceae</taxon>
        <taxon>Suessiales</taxon>
        <taxon>Suessiaceae</taxon>
        <taxon>Polarella</taxon>
    </lineage>
</organism>
<dbReference type="AlphaFoldDB" id="A0A813EVT8"/>
<reference evidence="1" key="1">
    <citation type="submission" date="2021-02" db="EMBL/GenBank/DDBJ databases">
        <authorList>
            <person name="Dougan E. K."/>
            <person name="Rhodes N."/>
            <person name="Thang M."/>
            <person name="Chan C."/>
        </authorList>
    </citation>
    <scope>NUCLEOTIDE SEQUENCE</scope>
</reference>
<name>A0A813EVT8_POLGL</name>
<proteinExistence type="predicted"/>